<dbReference type="Pfam" id="PF00589">
    <property type="entry name" value="Phage_integrase"/>
    <property type="match status" value="1"/>
</dbReference>
<proteinExistence type="predicted"/>
<dbReference type="PANTHER" id="PTHR30349">
    <property type="entry name" value="PHAGE INTEGRASE-RELATED"/>
    <property type="match status" value="1"/>
</dbReference>
<dbReference type="Gene3D" id="1.10.443.10">
    <property type="entry name" value="Intergrase catalytic core"/>
    <property type="match status" value="1"/>
</dbReference>
<evidence type="ECO:0000313" key="3">
    <source>
        <dbReference type="EMBL" id="RXZ61551.1"/>
    </source>
</evidence>
<dbReference type="Proteomes" id="UP000291269">
    <property type="component" value="Unassembled WGS sequence"/>
</dbReference>
<evidence type="ECO:0000313" key="4">
    <source>
        <dbReference type="Proteomes" id="UP000291269"/>
    </source>
</evidence>
<protein>
    <submittedName>
        <fullName evidence="3">Site-specific integrase</fullName>
    </submittedName>
</protein>
<comment type="caution">
    <text evidence="3">The sequence shown here is derived from an EMBL/GenBank/DDBJ whole genome shotgun (WGS) entry which is preliminary data.</text>
</comment>
<keyword evidence="1" id="KW-0233">DNA recombination</keyword>
<name>A0A4Q2KEC2_9FIRM</name>
<dbReference type="CDD" id="cd01189">
    <property type="entry name" value="INT_ICEBs1_C_like"/>
    <property type="match status" value="1"/>
</dbReference>
<dbReference type="OrthoDB" id="9785687at2"/>
<gene>
    <name evidence="3" type="ORF">ESZ91_03935</name>
</gene>
<dbReference type="EMBL" id="SDOZ01000002">
    <property type="protein sequence ID" value="RXZ61551.1"/>
    <property type="molecule type" value="Genomic_DNA"/>
</dbReference>
<accession>A0A4Q2KEC2</accession>
<feature type="domain" description="Tyr recombinase" evidence="2">
    <location>
        <begin position="1"/>
        <end position="161"/>
    </location>
</feature>
<dbReference type="InterPro" id="IPR050090">
    <property type="entry name" value="Tyrosine_recombinase_XerCD"/>
</dbReference>
<dbReference type="GO" id="GO:0015074">
    <property type="term" value="P:DNA integration"/>
    <property type="evidence" value="ECO:0007669"/>
    <property type="project" value="InterPro"/>
</dbReference>
<dbReference type="InterPro" id="IPR011010">
    <property type="entry name" value="DNA_brk_join_enz"/>
</dbReference>
<dbReference type="InterPro" id="IPR002104">
    <property type="entry name" value="Integrase_catalytic"/>
</dbReference>
<keyword evidence="4" id="KW-1185">Reference proteome</keyword>
<evidence type="ECO:0000259" key="2">
    <source>
        <dbReference type="PROSITE" id="PS51898"/>
    </source>
</evidence>
<dbReference type="GO" id="GO:0003677">
    <property type="term" value="F:DNA binding"/>
    <property type="evidence" value="ECO:0007669"/>
    <property type="project" value="InterPro"/>
</dbReference>
<dbReference type="SUPFAM" id="SSF56349">
    <property type="entry name" value="DNA breaking-rejoining enzymes"/>
    <property type="match status" value="1"/>
</dbReference>
<organism evidence="3 4">
    <name type="scientific">Candidatus Borkfalkia ceftriaxoniphila</name>
    <dbReference type="NCBI Taxonomy" id="2508949"/>
    <lineage>
        <taxon>Bacteria</taxon>
        <taxon>Bacillati</taxon>
        <taxon>Bacillota</taxon>
        <taxon>Clostridia</taxon>
        <taxon>Christensenellales</taxon>
        <taxon>Christensenellaceae</taxon>
        <taxon>Candidatus Borkfalkia</taxon>
    </lineage>
</organism>
<reference evidence="3 4" key="1">
    <citation type="journal article" date="2019" name="Gut">
        <title>Antibiotics-induced monodominance of a novel gut bacterial order.</title>
        <authorList>
            <person name="Hildebrand F."/>
            <person name="Moitinho-Silva L."/>
            <person name="Blasche S."/>
            <person name="Jahn M.T."/>
            <person name="Gossmann T.I."/>
            <person name="Heuerta-Cepas J."/>
            <person name="Hercog R."/>
            <person name="Luetge M."/>
            <person name="Bahram M."/>
            <person name="Pryszlak A."/>
            <person name="Alves R.J."/>
            <person name="Waszak S.M."/>
            <person name="Zhu A."/>
            <person name="Ye L."/>
            <person name="Costea P.I."/>
            <person name="Aalvink S."/>
            <person name="Belzer C."/>
            <person name="Forslund S.K."/>
            <person name="Sunagawa S."/>
            <person name="Hentschel U."/>
            <person name="Merten C."/>
            <person name="Patil K.R."/>
            <person name="Benes V."/>
            <person name="Bork P."/>
        </authorList>
    </citation>
    <scope>NUCLEOTIDE SEQUENCE [LARGE SCALE GENOMIC DNA]</scope>
    <source>
        <strain evidence="3 4">HDS1380</strain>
    </source>
</reference>
<sequence>METQPLRPLFVFLLQTGLRIGEALALTHEDIDREKKTVSVNKDVVFIAGKRIEQDTPKSAAGVRSVPIPDEALTLIAKANGTEKSVFPFTYDYVRSALRRISLSLGFNVSAHILRHTYATRLEEAGVSSKVKQYLLGHSTSRMTQDVYTHIQSDFINEKAEQIRSAFGE</sequence>
<dbReference type="PANTHER" id="PTHR30349:SF84">
    <property type="entry name" value="PHAGE-RELATED INTEGRASE"/>
    <property type="match status" value="1"/>
</dbReference>
<dbReference type="InterPro" id="IPR013762">
    <property type="entry name" value="Integrase-like_cat_sf"/>
</dbReference>
<dbReference type="GO" id="GO:0006310">
    <property type="term" value="P:DNA recombination"/>
    <property type="evidence" value="ECO:0007669"/>
    <property type="project" value="UniProtKB-KW"/>
</dbReference>
<evidence type="ECO:0000256" key="1">
    <source>
        <dbReference type="ARBA" id="ARBA00023172"/>
    </source>
</evidence>
<dbReference type="PROSITE" id="PS51898">
    <property type="entry name" value="TYR_RECOMBINASE"/>
    <property type="match status" value="1"/>
</dbReference>
<dbReference type="AlphaFoldDB" id="A0A4Q2KEC2"/>